<dbReference type="InterPro" id="IPR036388">
    <property type="entry name" value="WH-like_DNA-bd_sf"/>
</dbReference>
<reference evidence="6" key="1">
    <citation type="submission" date="2022-02" db="EMBL/GenBank/DDBJ databases">
        <title>Emergence and expansion in Europe of a Vibrio aestuarianus clonal complex pathogenic for oysters.</title>
        <authorList>
            <person name="Mesnil A."/>
            <person name="Travers M.-A."/>
        </authorList>
    </citation>
    <scope>NUCLEOTIDE SEQUENCE</scope>
    <source>
        <strain evidence="7">151-ITT-15-cp-1</strain>
        <strain evidence="6">19_064_15T1</strain>
    </source>
</reference>
<keyword evidence="3" id="KW-0238">DNA-binding</keyword>
<comment type="caution">
    <text evidence="6">The sequence shown here is derived from an EMBL/GenBank/DDBJ whole genome shotgun (WGS) entry which is preliminary data.</text>
</comment>
<protein>
    <submittedName>
        <fullName evidence="6">LysR substrate-binding domain-containing protein</fullName>
    </submittedName>
</protein>
<dbReference type="GO" id="GO:0006351">
    <property type="term" value="P:DNA-templated transcription"/>
    <property type="evidence" value="ECO:0007669"/>
    <property type="project" value="TreeGrafter"/>
</dbReference>
<dbReference type="EMBL" id="JAKNAP010000164">
    <property type="protein sequence ID" value="MDE1359179.1"/>
    <property type="molecule type" value="Genomic_DNA"/>
</dbReference>
<evidence type="ECO:0000313" key="7">
    <source>
        <dbReference type="EMBL" id="MDE1359179.1"/>
    </source>
</evidence>
<dbReference type="PANTHER" id="PTHR30537">
    <property type="entry name" value="HTH-TYPE TRANSCRIPTIONAL REGULATOR"/>
    <property type="match status" value="1"/>
</dbReference>
<gene>
    <name evidence="7" type="ORF">L9W73_18070</name>
    <name evidence="6" type="ORF">L9X51_15560</name>
</gene>
<sequence>MDYRLRYLHGLRHFEAAARLNSYTRASEELFVSQAAVSQQIRKLEEQLACELFVREGREMTLTPKGKALYQDVSRAFSLIINSLNKMESEPIEGVLVVGSPPSFASRWLLPRLWEFSLKHPEIPIRVLAKSEVPNLKLGEVDVAIVQGENPFVEEGLSHEVLINEPIYPYCSPQFAESMKLNKPEDLLNCWLIYFESGCYPWEWWFKRANVPTMGNSIQWIAVGTFDMAINTVVSGHGVCLATDILVGDLIERGLLIKLFDIGLTPGVQINLCLDPSSPRRERIQAFNKWINKALLQYQPKD</sequence>
<dbReference type="Pfam" id="PF00126">
    <property type="entry name" value="HTH_1"/>
    <property type="match status" value="1"/>
</dbReference>
<dbReference type="PRINTS" id="PR00039">
    <property type="entry name" value="HTHLYSR"/>
</dbReference>
<keyword evidence="2" id="KW-0805">Transcription regulation</keyword>
<evidence type="ECO:0000313" key="8">
    <source>
        <dbReference type="Proteomes" id="UP001140978"/>
    </source>
</evidence>
<comment type="similarity">
    <text evidence="1">Belongs to the LysR transcriptional regulatory family.</text>
</comment>
<dbReference type="Proteomes" id="UP001140973">
    <property type="component" value="Unassembled WGS sequence"/>
</dbReference>
<evidence type="ECO:0000256" key="1">
    <source>
        <dbReference type="ARBA" id="ARBA00009437"/>
    </source>
</evidence>
<dbReference type="Gene3D" id="3.40.190.10">
    <property type="entry name" value="Periplasmic binding protein-like II"/>
    <property type="match status" value="2"/>
</dbReference>
<evidence type="ECO:0000259" key="5">
    <source>
        <dbReference type="PROSITE" id="PS50931"/>
    </source>
</evidence>
<evidence type="ECO:0000256" key="2">
    <source>
        <dbReference type="ARBA" id="ARBA00023015"/>
    </source>
</evidence>
<dbReference type="InterPro" id="IPR005119">
    <property type="entry name" value="LysR_subst-bd"/>
</dbReference>
<feature type="domain" description="HTH lysR-type" evidence="5">
    <location>
        <begin position="1"/>
        <end position="63"/>
    </location>
</feature>
<dbReference type="SUPFAM" id="SSF53850">
    <property type="entry name" value="Periplasmic binding protein-like II"/>
    <property type="match status" value="1"/>
</dbReference>
<dbReference type="Gene3D" id="1.10.10.10">
    <property type="entry name" value="Winged helix-like DNA-binding domain superfamily/Winged helix DNA-binding domain"/>
    <property type="match status" value="1"/>
</dbReference>
<dbReference type="GO" id="GO:0003700">
    <property type="term" value="F:DNA-binding transcription factor activity"/>
    <property type="evidence" value="ECO:0007669"/>
    <property type="project" value="InterPro"/>
</dbReference>
<evidence type="ECO:0000256" key="3">
    <source>
        <dbReference type="ARBA" id="ARBA00023125"/>
    </source>
</evidence>
<dbReference type="InterPro" id="IPR000847">
    <property type="entry name" value="LysR_HTH_N"/>
</dbReference>
<dbReference type="EMBL" id="JAKNAX010000056">
    <property type="protein sequence ID" value="MDE1347843.1"/>
    <property type="molecule type" value="Genomic_DNA"/>
</dbReference>
<dbReference type="PANTHER" id="PTHR30537:SF79">
    <property type="entry name" value="TRANSCRIPTIONAL REGULATOR-RELATED"/>
    <property type="match status" value="1"/>
</dbReference>
<organism evidence="6 8">
    <name type="scientific">Vibrio aestuarianus</name>
    <dbReference type="NCBI Taxonomy" id="28171"/>
    <lineage>
        <taxon>Bacteria</taxon>
        <taxon>Pseudomonadati</taxon>
        <taxon>Pseudomonadota</taxon>
        <taxon>Gammaproteobacteria</taxon>
        <taxon>Vibrionales</taxon>
        <taxon>Vibrionaceae</taxon>
        <taxon>Vibrio</taxon>
    </lineage>
</organism>
<proteinExistence type="inferred from homology"/>
<name>A0A9X4FB64_9VIBR</name>
<evidence type="ECO:0000313" key="6">
    <source>
        <dbReference type="EMBL" id="MDE1347843.1"/>
    </source>
</evidence>
<dbReference type="PROSITE" id="PS50931">
    <property type="entry name" value="HTH_LYSR"/>
    <property type="match status" value="1"/>
</dbReference>
<accession>A0A9X4FB64</accession>
<dbReference type="RefSeq" id="WP_171981755.1">
    <property type="nucleotide sequence ID" value="NZ_JAAKZK010000007.1"/>
</dbReference>
<dbReference type="SUPFAM" id="SSF46785">
    <property type="entry name" value="Winged helix' DNA-binding domain"/>
    <property type="match status" value="1"/>
</dbReference>
<dbReference type="GO" id="GO:0043565">
    <property type="term" value="F:sequence-specific DNA binding"/>
    <property type="evidence" value="ECO:0007669"/>
    <property type="project" value="TreeGrafter"/>
</dbReference>
<evidence type="ECO:0000256" key="4">
    <source>
        <dbReference type="ARBA" id="ARBA00023163"/>
    </source>
</evidence>
<dbReference type="AlphaFoldDB" id="A0A9X4FB64"/>
<keyword evidence="4" id="KW-0804">Transcription</keyword>
<dbReference type="InterPro" id="IPR036390">
    <property type="entry name" value="WH_DNA-bd_sf"/>
</dbReference>
<dbReference type="FunFam" id="1.10.10.10:FF:000001">
    <property type="entry name" value="LysR family transcriptional regulator"/>
    <property type="match status" value="1"/>
</dbReference>
<dbReference type="InterPro" id="IPR058163">
    <property type="entry name" value="LysR-type_TF_proteobact-type"/>
</dbReference>
<dbReference type="Pfam" id="PF03466">
    <property type="entry name" value="LysR_substrate"/>
    <property type="match status" value="1"/>
</dbReference>
<dbReference type="Proteomes" id="UP001140978">
    <property type="component" value="Unassembled WGS sequence"/>
</dbReference>